<sequence>MTQNSPLVAVVGSTGTGKSRLSIELAIALRAGIGSVLGSWKNSKIINADAMQVYKGLDLVTNKVTESEMNGIEHTLFDFRDLDHEYVITEWVTDATAEISTAHANNQLPIVVGGTTYWVQHLLFANGLTSLKDSIHDPVHESSISTSLIDLPSSLQQLFNNLPPRGDGVDETMAFDLHNLLSHLDPVTATRWHWKDTRKMPMKHNSILFQGKYHATFCMHYQRIFRYPAIVFWLYMDPNHLNPILDARIDKMVELGLKNEIEAMRKVISSAENRGQMTGLNQAIGSPPPPPPTTHHLDPAHDPFLHDPSRSLRPRLSHAAQRCGSQSTASPSLPEVPPPPRPRPLPPLDFFGVSGDLIAPGIAITPAGRDAAEVGATALGVGAEAGAGVDSLQVHQKQKVHAACLLSALEEHHHPTQPIRVH</sequence>
<dbReference type="PANTHER" id="PTHR11088:SF89">
    <property type="entry name" value="TRNA DIMETHYLALLYLTRANSFERASE"/>
    <property type="match status" value="1"/>
</dbReference>
<keyword evidence="3" id="KW-0547">Nucleotide-binding</keyword>
<dbReference type="KEGG" id="rsx:RhiXN_01940"/>
<dbReference type="Proteomes" id="UP000650533">
    <property type="component" value="Chromosome 16"/>
</dbReference>
<accession>A0A8H8PA13</accession>
<gene>
    <name evidence="6" type="ORF">RhiXN_01940</name>
</gene>
<evidence type="ECO:0000256" key="5">
    <source>
        <dbReference type="SAM" id="MobiDB-lite"/>
    </source>
</evidence>
<proteinExistence type="inferred from homology"/>
<evidence type="ECO:0000313" key="6">
    <source>
        <dbReference type="EMBL" id="QRW27345.1"/>
    </source>
</evidence>
<evidence type="ECO:0000313" key="7">
    <source>
        <dbReference type="Proteomes" id="UP000650533"/>
    </source>
</evidence>
<dbReference type="EMBL" id="CP059673">
    <property type="protein sequence ID" value="QRW27345.1"/>
    <property type="molecule type" value="Genomic_DNA"/>
</dbReference>
<dbReference type="Gene3D" id="1.10.20.140">
    <property type="match status" value="1"/>
</dbReference>
<dbReference type="RefSeq" id="XP_043187582.1">
    <property type="nucleotide sequence ID" value="XM_043321759.1"/>
</dbReference>
<feature type="region of interest" description="Disordered" evidence="5">
    <location>
        <begin position="278"/>
        <end position="346"/>
    </location>
</feature>
<dbReference type="AlphaFoldDB" id="A0A8H8PA13"/>
<comment type="similarity">
    <text evidence="1">Belongs to the IPP transferase family.</text>
</comment>
<dbReference type="GO" id="GO:0005739">
    <property type="term" value="C:mitochondrion"/>
    <property type="evidence" value="ECO:0007669"/>
    <property type="project" value="TreeGrafter"/>
</dbReference>
<feature type="compositionally biased region" description="Basic and acidic residues" evidence="5">
    <location>
        <begin position="295"/>
        <end position="310"/>
    </location>
</feature>
<organism evidence="6 7">
    <name type="scientific">Rhizoctonia solani</name>
    <dbReference type="NCBI Taxonomy" id="456999"/>
    <lineage>
        <taxon>Eukaryota</taxon>
        <taxon>Fungi</taxon>
        <taxon>Dikarya</taxon>
        <taxon>Basidiomycota</taxon>
        <taxon>Agaricomycotina</taxon>
        <taxon>Agaricomycetes</taxon>
        <taxon>Cantharellales</taxon>
        <taxon>Ceratobasidiaceae</taxon>
        <taxon>Rhizoctonia</taxon>
    </lineage>
</organism>
<keyword evidence="4" id="KW-0067">ATP-binding</keyword>
<dbReference type="GO" id="GO:0005524">
    <property type="term" value="F:ATP binding"/>
    <property type="evidence" value="ECO:0007669"/>
    <property type="project" value="UniProtKB-KW"/>
</dbReference>
<keyword evidence="2 6" id="KW-0808">Transferase</keyword>
<protein>
    <submittedName>
        <fullName evidence="6">tRNA dimethylallyltransferase</fullName>
    </submittedName>
</protein>
<dbReference type="InterPro" id="IPR027417">
    <property type="entry name" value="P-loop_NTPase"/>
</dbReference>
<dbReference type="GO" id="GO:0052381">
    <property type="term" value="F:tRNA dimethylallyltransferase activity"/>
    <property type="evidence" value="ECO:0007669"/>
    <property type="project" value="TreeGrafter"/>
</dbReference>
<dbReference type="SUPFAM" id="SSF52540">
    <property type="entry name" value="P-loop containing nucleoside triphosphate hydrolases"/>
    <property type="match status" value="1"/>
</dbReference>
<dbReference type="GeneID" id="67024222"/>
<reference evidence="6" key="1">
    <citation type="submission" date="2020-05" db="EMBL/GenBank/DDBJ databases">
        <title>Evolutionary and genomic comparisons of hybrid uninucleate and nonhybrid Rhizoctonia fungi.</title>
        <authorList>
            <person name="Li C."/>
            <person name="Chen X."/>
        </authorList>
    </citation>
    <scope>NUCLEOTIDE SEQUENCE</scope>
    <source>
        <strain evidence="6">AG-1 IA</strain>
    </source>
</reference>
<dbReference type="InterPro" id="IPR039657">
    <property type="entry name" value="Dimethylallyltransferase"/>
</dbReference>
<evidence type="ECO:0000256" key="3">
    <source>
        <dbReference type="ARBA" id="ARBA00022741"/>
    </source>
</evidence>
<feature type="compositionally biased region" description="Pro residues" evidence="5">
    <location>
        <begin position="334"/>
        <end position="346"/>
    </location>
</feature>
<dbReference type="Pfam" id="PF01715">
    <property type="entry name" value="IPPT"/>
    <property type="match status" value="1"/>
</dbReference>
<dbReference type="Gene3D" id="3.40.50.300">
    <property type="entry name" value="P-loop containing nucleotide triphosphate hydrolases"/>
    <property type="match status" value="1"/>
</dbReference>
<dbReference type="PANTHER" id="PTHR11088">
    <property type="entry name" value="TRNA DIMETHYLALLYLTRANSFERASE"/>
    <property type="match status" value="1"/>
</dbReference>
<evidence type="ECO:0000256" key="4">
    <source>
        <dbReference type="ARBA" id="ARBA00022840"/>
    </source>
</evidence>
<evidence type="ECO:0000256" key="1">
    <source>
        <dbReference type="ARBA" id="ARBA00005842"/>
    </source>
</evidence>
<evidence type="ECO:0000256" key="2">
    <source>
        <dbReference type="ARBA" id="ARBA00022679"/>
    </source>
</evidence>
<dbReference type="GO" id="GO:0006400">
    <property type="term" value="P:tRNA modification"/>
    <property type="evidence" value="ECO:0007669"/>
    <property type="project" value="TreeGrafter"/>
</dbReference>
<name>A0A8H8PA13_9AGAM</name>